<keyword evidence="7" id="KW-0862">Zinc</keyword>
<dbReference type="EMBL" id="WOCE01000009">
    <property type="protein sequence ID" value="KAE9607345.1"/>
    <property type="molecule type" value="Genomic_DNA"/>
</dbReference>
<dbReference type="Gene3D" id="2.60.40.380">
    <property type="entry name" value="Purple acid phosphatase-like, N-terminal"/>
    <property type="match status" value="1"/>
</dbReference>
<dbReference type="Pfam" id="PF14008">
    <property type="entry name" value="Metallophos_C"/>
    <property type="match status" value="1"/>
</dbReference>
<dbReference type="PANTHER" id="PTHR22953">
    <property type="entry name" value="ACID PHOSPHATASE RELATED"/>
    <property type="match status" value="1"/>
</dbReference>
<evidence type="ECO:0000256" key="4">
    <source>
        <dbReference type="ARBA" id="ARBA00008723"/>
    </source>
</evidence>
<evidence type="ECO:0000259" key="12">
    <source>
        <dbReference type="Pfam" id="PF16656"/>
    </source>
</evidence>
<dbReference type="InterPro" id="IPR008963">
    <property type="entry name" value="Purple_acid_Pase-like_N"/>
</dbReference>
<comment type="cofactor">
    <cofactor evidence="2">
        <name>Zn(2+)</name>
        <dbReference type="ChEBI" id="CHEBI:29105"/>
    </cofactor>
</comment>
<evidence type="ECO:0000256" key="1">
    <source>
        <dbReference type="ARBA" id="ARBA00000032"/>
    </source>
</evidence>
<dbReference type="EC" id="3.1.3.2" evidence="9"/>
<dbReference type="PANTHER" id="PTHR22953:SF153">
    <property type="entry name" value="PURPLE ACID PHOSPHATASE"/>
    <property type="match status" value="1"/>
</dbReference>
<protein>
    <recommendedName>
        <fullName evidence="9">Purple acid phosphatase</fullName>
        <ecNumber evidence="9">3.1.3.2</ecNumber>
    </recommendedName>
</protein>
<accession>A0A6A4PZW7</accession>
<evidence type="ECO:0000256" key="5">
    <source>
        <dbReference type="ARBA" id="ARBA00022729"/>
    </source>
</evidence>
<evidence type="ECO:0000313" key="13">
    <source>
        <dbReference type="EMBL" id="KAE9607345.1"/>
    </source>
</evidence>
<sequence>MRISWFTDYSTPATVQYGLTPSADSSTANGVTDSYRYMFYRSGEVHNVVIGPLNPNTVYYYRMGDSPTVYTMKTPPSDYPIKFAVVGDLGVTDFTKTTLDQISNSSYDMLLLAGDLSYANTIQQQWDTFGRLIEPYASQRPWMVTTGDHDVEKITIVHRRSFTAYNTRWLMPFDESGSNSNQYYSFYKAGVHITMLGSYTDFDSNSDQYKWLQADLQKVDRNVTPWVVVIIHAPWYNSNTAHQGEYETVDGKAQLEDLIYQNHVDLVISAHIHAYERFTNVYKEKADKCGPVYITIGDGGNSDDYNPYFMDPPPDISYFRDRSSGHGTLEVANATHALWTWIKNENNQPRVIESVWLTSLLSSGCKA</sequence>
<dbReference type="GO" id="GO:0003993">
    <property type="term" value="F:acid phosphatase activity"/>
    <property type="evidence" value="ECO:0007669"/>
    <property type="project" value="UniProtKB-EC"/>
</dbReference>
<feature type="domain" description="Purple acid phosphatase N-terminal" evidence="12">
    <location>
        <begin position="1"/>
        <end position="67"/>
    </location>
</feature>
<keyword evidence="6 9" id="KW-0378">Hydrolase</keyword>
<name>A0A6A4PZW7_LUPAL</name>
<dbReference type="Pfam" id="PF00149">
    <property type="entry name" value="Metallophos"/>
    <property type="match status" value="1"/>
</dbReference>
<comment type="caution">
    <text evidence="13">The sequence shown here is derived from an EMBL/GenBank/DDBJ whole genome shotgun (WGS) entry which is preliminary data.</text>
</comment>
<keyword evidence="5" id="KW-0732">Signal</keyword>
<dbReference type="CDD" id="cd00839">
    <property type="entry name" value="MPP_PAPs"/>
    <property type="match status" value="1"/>
</dbReference>
<evidence type="ECO:0000256" key="7">
    <source>
        <dbReference type="ARBA" id="ARBA00022833"/>
    </source>
</evidence>
<evidence type="ECO:0000256" key="9">
    <source>
        <dbReference type="RuleBase" id="RU361203"/>
    </source>
</evidence>
<keyword evidence="8" id="KW-0325">Glycoprotein</keyword>
<dbReference type="SUPFAM" id="SSF56300">
    <property type="entry name" value="Metallo-dependent phosphatases"/>
    <property type="match status" value="1"/>
</dbReference>
<dbReference type="AlphaFoldDB" id="A0A6A4PZW7"/>
<dbReference type="InterPro" id="IPR039331">
    <property type="entry name" value="PAPs-like"/>
</dbReference>
<dbReference type="Gene3D" id="3.60.21.10">
    <property type="match status" value="1"/>
</dbReference>
<evidence type="ECO:0000256" key="6">
    <source>
        <dbReference type="ARBA" id="ARBA00022801"/>
    </source>
</evidence>
<dbReference type="InterPro" id="IPR025733">
    <property type="entry name" value="PAPs_C"/>
</dbReference>
<evidence type="ECO:0000259" key="10">
    <source>
        <dbReference type="Pfam" id="PF00149"/>
    </source>
</evidence>
<organism evidence="13 14">
    <name type="scientific">Lupinus albus</name>
    <name type="common">White lupine</name>
    <name type="synonym">Lupinus termis</name>
    <dbReference type="NCBI Taxonomy" id="3870"/>
    <lineage>
        <taxon>Eukaryota</taxon>
        <taxon>Viridiplantae</taxon>
        <taxon>Streptophyta</taxon>
        <taxon>Embryophyta</taxon>
        <taxon>Tracheophyta</taxon>
        <taxon>Spermatophyta</taxon>
        <taxon>Magnoliopsida</taxon>
        <taxon>eudicotyledons</taxon>
        <taxon>Gunneridae</taxon>
        <taxon>Pentapetalae</taxon>
        <taxon>rosids</taxon>
        <taxon>fabids</taxon>
        <taxon>Fabales</taxon>
        <taxon>Fabaceae</taxon>
        <taxon>Papilionoideae</taxon>
        <taxon>50 kb inversion clade</taxon>
        <taxon>genistoids sensu lato</taxon>
        <taxon>core genistoids</taxon>
        <taxon>Genisteae</taxon>
        <taxon>Lupinus</taxon>
    </lineage>
</organism>
<comment type="catalytic activity">
    <reaction evidence="1 9">
        <text>a phosphate monoester + H2O = an alcohol + phosphate</text>
        <dbReference type="Rhea" id="RHEA:15017"/>
        <dbReference type="ChEBI" id="CHEBI:15377"/>
        <dbReference type="ChEBI" id="CHEBI:30879"/>
        <dbReference type="ChEBI" id="CHEBI:43474"/>
        <dbReference type="ChEBI" id="CHEBI:67140"/>
        <dbReference type="EC" id="3.1.3.2"/>
    </reaction>
</comment>
<evidence type="ECO:0000256" key="2">
    <source>
        <dbReference type="ARBA" id="ARBA00001947"/>
    </source>
</evidence>
<evidence type="ECO:0000256" key="3">
    <source>
        <dbReference type="ARBA" id="ARBA00001962"/>
    </source>
</evidence>
<evidence type="ECO:0000256" key="8">
    <source>
        <dbReference type="ARBA" id="ARBA00023180"/>
    </source>
</evidence>
<comment type="similarity">
    <text evidence="4 9">Belongs to the metallophosphoesterase superfamily. Purple acid phosphatase family.</text>
</comment>
<evidence type="ECO:0000313" key="14">
    <source>
        <dbReference type="Proteomes" id="UP000447434"/>
    </source>
</evidence>
<dbReference type="SUPFAM" id="SSF49363">
    <property type="entry name" value="Purple acid phosphatase, N-terminal domain"/>
    <property type="match status" value="1"/>
</dbReference>
<dbReference type="Pfam" id="PF16656">
    <property type="entry name" value="Pur_ac_phosph_N"/>
    <property type="match status" value="1"/>
</dbReference>
<dbReference type="OrthoDB" id="45007at2759"/>
<dbReference type="InterPro" id="IPR041792">
    <property type="entry name" value="MPP_PAP"/>
</dbReference>
<dbReference type="InterPro" id="IPR004843">
    <property type="entry name" value="Calcineurin-like_PHP"/>
</dbReference>
<dbReference type="InterPro" id="IPR015914">
    <property type="entry name" value="PAPs_N"/>
</dbReference>
<feature type="domain" description="Purple acid phosphatase C-terminal" evidence="11">
    <location>
        <begin position="290"/>
        <end position="348"/>
    </location>
</feature>
<evidence type="ECO:0000259" key="11">
    <source>
        <dbReference type="Pfam" id="PF14008"/>
    </source>
</evidence>
<comment type="cofactor">
    <cofactor evidence="3">
        <name>Fe cation</name>
        <dbReference type="ChEBI" id="CHEBI:24875"/>
    </cofactor>
</comment>
<reference evidence="14" key="1">
    <citation type="journal article" date="2020" name="Nat. Commun.">
        <title>Genome sequence of the cluster root forming white lupin.</title>
        <authorList>
            <person name="Hufnagel B."/>
            <person name="Marques A."/>
            <person name="Soriano A."/>
            <person name="Marques L."/>
            <person name="Divol F."/>
            <person name="Doumas P."/>
            <person name="Sallet E."/>
            <person name="Mancinotti D."/>
            <person name="Carrere S."/>
            <person name="Marande W."/>
            <person name="Arribat S."/>
            <person name="Keller J."/>
            <person name="Huneau C."/>
            <person name="Blein T."/>
            <person name="Aime D."/>
            <person name="Laguerre M."/>
            <person name="Taylor J."/>
            <person name="Schubert V."/>
            <person name="Nelson M."/>
            <person name="Geu-Flores F."/>
            <person name="Crespi M."/>
            <person name="Gallardo-Guerrero K."/>
            <person name="Delaux P.-M."/>
            <person name="Salse J."/>
            <person name="Berges H."/>
            <person name="Guyot R."/>
            <person name="Gouzy J."/>
            <person name="Peret B."/>
        </authorList>
    </citation>
    <scope>NUCLEOTIDE SEQUENCE [LARGE SCALE GENOMIC DNA]</scope>
    <source>
        <strain evidence="14">cv. Amiga</strain>
    </source>
</reference>
<dbReference type="GO" id="GO:0046872">
    <property type="term" value="F:metal ion binding"/>
    <property type="evidence" value="ECO:0007669"/>
    <property type="project" value="InterPro"/>
</dbReference>
<dbReference type="Proteomes" id="UP000447434">
    <property type="component" value="Chromosome 9"/>
</dbReference>
<feature type="domain" description="Calcineurin-like phosphoesterase" evidence="10">
    <location>
        <begin position="81"/>
        <end position="275"/>
    </location>
</feature>
<proteinExistence type="inferred from homology"/>
<dbReference type="InterPro" id="IPR029052">
    <property type="entry name" value="Metallo-depent_PP-like"/>
</dbReference>
<keyword evidence="14" id="KW-1185">Reference proteome</keyword>
<gene>
    <name evidence="13" type="ORF">Lalb_Chr09g0329041</name>
</gene>